<dbReference type="Proteomes" id="UP000023435">
    <property type="component" value="Unassembled WGS sequence"/>
</dbReference>
<comment type="caution">
    <text evidence="1">The sequence shown here is derived from an EMBL/GenBank/DDBJ whole genome shotgun (WGS) entry which is preliminary data.</text>
</comment>
<organism evidence="1 2">
    <name type="scientific">Lysobacter capsici AZ78</name>
    <dbReference type="NCBI Taxonomy" id="1444315"/>
    <lineage>
        <taxon>Bacteria</taxon>
        <taxon>Pseudomonadati</taxon>
        <taxon>Pseudomonadota</taxon>
        <taxon>Gammaproteobacteria</taxon>
        <taxon>Lysobacterales</taxon>
        <taxon>Lysobacteraceae</taxon>
        <taxon>Lysobacter</taxon>
    </lineage>
</organism>
<gene>
    <name evidence="1" type="ORF">AZ78_5025</name>
</gene>
<evidence type="ECO:0000313" key="1">
    <source>
        <dbReference type="EMBL" id="KWS02358.1"/>
    </source>
</evidence>
<proteinExistence type="predicted"/>
<keyword evidence="2" id="KW-1185">Reference proteome</keyword>
<dbReference type="AlphaFoldDB" id="A0A125U044"/>
<name>A0A125U044_9GAMM</name>
<accession>A0A125U044</accession>
<protein>
    <submittedName>
        <fullName evidence="1">Uncharacterized protein</fullName>
    </submittedName>
</protein>
<evidence type="ECO:0000313" key="2">
    <source>
        <dbReference type="Proteomes" id="UP000023435"/>
    </source>
</evidence>
<reference evidence="1 2" key="1">
    <citation type="journal article" date="2014" name="Genome Announc.">
        <title>Draft Genome Sequence of Lysobacter capsici AZ78, a Bacterium Antagonistic to Plant-Pathogenic Oomycetes.</title>
        <authorList>
            <person name="Puopolo G."/>
            <person name="Sonego P."/>
            <person name="Engelen K."/>
            <person name="Pertot I."/>
        </authorList>
    </citation>
    <scope>NUCLEOTIDE SEQUENCE [LARGE SCALE GENOMIC DNA]</scope>
    <source>
        <strain evidence="1 2">AZ78</strain>
    </source>
</reference>
<sequence>MSAQQLRAAEVAQAQAQLKRELTRVYAQACKGCVRKD</sequence>
<dbReference type="EMBL" id="JAJA02000002">
    <property type="protein sequence ID" value="KWS02358.1"/>
    <property type="molecule type" value="Genomic_DNA"/>
</dbReference>